<dbReference type="RefSeq" id="WP_242432229.1">
    <property type="nucleotide sequence ID" value="NZ_BAABTN010000096.1"/>
</dbReference>
<sequence length="175" mass="17398">MTSELPPLPDTPPPAPTEPPAVSAHVPPAPAARRLSPLAAGLIGLATGAAIVGGTWAITANSGPDAPATFTLKGSFALTDSVVPDGNGGCGGTRGYDDILEGAGVTVYGASGDVIATGGLGNSTYDGDTYDCTFKVAVPDVPKGERFYKVEVSHRGTVQLSGKEAENGDFGASLG</sequence>
<feature type="region of interest" description="Disordered" evidence="1">
    <location>
        <begin position="1"/>
        <end position="28"/>
    </location>
</feature>
<evidence type="ECO:0000313" key="4">
    <source>
        <dbReference type="Proteomes" id="UP000299211"/>
    </source>
</evidence>
<dbReference type="AlphaFoldDB" id="A0A4D4LMB6"/>
<protein>
    <submittedName>
        <fullName evidence="2">Uncharacterized protein</fullName>
    </submittedName>
</protein>
<evidence type="ECO:0000256" key="1">
    <source>
        <dbReference type="SAM" id="MobiDB-lite"/>
    </source>
</evidence>
<comment type="caution">
    <text evidence="2">The sequence shown here is derived from an EMBL/GenBank/DDBJ whole genome shotgun (WGS) entry which is preliminary data.</text>
</comment>
<evidence type="ECO:0000313" key="2">
    <source>
        <dbReference type="EMBL" id="GDY61604.1"/>
    </source>
</evidence>
<name>A0A4D4LMB6_STRAX</name>
<accession>A0A4D4LMB6</accession>
<dbReference type="EMBL" id="BJHX01000001">
    <property type="protein sequence ID" value="GDY61604.1"/>
    <property type="molecule type" value="Genomic_DNA"/>
</dbReference>
<evidence type="ECO:0000313" key="5">
    <source>
        <dbReference type="Proteomes" id="UP000302139"/>
    </source>
</evidence>
<dbReference type="Proteomes" id="UP000299211">
    <property type="component" value="Unassembled WGS sequence"/>
</dbReference>
<evidence type="ECO:0000313" key="3">
    <source>
        <dbReference type="EMBL" id="GDY78290.1"/>
    </source>
</evidence>
<dbReference type="EMBL" id="BJHY01000001">
    <property type="protein sequence ID" value="GDY78290.1"/>
    <property type="molecule type" value="Genomic_DNA"/>
</dbReference>
<reference evidence="2 5" key="2">
    <citation type="submission" date="2019-04" db="EMBL/GenBank/DDBJ databases">
        <title>Draft genome sequences of Streptomyces avermitilis NBRC 14893.</title>
        <authorList>
            <person name="Komaki H."/>
            <person name="Tamura T."/>
            <person name="Hosoyama A."/>
        </authorList>
    </citation>
    <scope>NUCLEOTIDE SEQUENCE [LARGE SCALE GENOMIC DNA]</scope>
    <source>
        <strain evidence="2 5">NBRC 14893</strain>
    </source>
</reference>
<feature type="compositionally biased region" description="Pro residues" evidence="1">
    <location>
        <begin position="1"/>
        <end position="19"/>
    </location>
</feature>
<reference evidence="3 4" key="1">
    <citation type="submission" date="2019-04" db="EMBL/GenBank/DDBJ databases">
        <title>Draft genome sequences of Streptomyces avermitilis ATCC 31267.</title>
        <authorList>
            <person name="Komaki H."/>
            <person name="Tamura T."/>
            <person name="Hosoyama A."/>
        </authorList>
    </citation>
    <scope>NUCLEOTIDE SEQUENCE [LARGE SCALE GENOMIC DNA]</scope>
    <source>
        <strain evidence="3 4">ATCC 31267</strain>
    </source>
</reference>
<proteinExistence type="predicted"/>
<dbReference type="Proteomes" id="UP000302139">
    <property type="component" value="Unassembled WGS sequence"/>
</dbReference>
<gene>
    <name evidence="2" type="ORF">SAV14893_009970</name>
    <name evidence="3" type="ORF">SAV31267_077750</name>
</gene>
<organism evidence="2 5">
    <name type="scientific">Streptomyces avermitilis</name>
    <dbReference type="NCBI Taxonomy" id="33903"/>
    <lineage>
        <taxon>Bacteria</taxon>
        <taxon>Bacillati</taxon>
        <taxon>Actinomycetota</taxon>
        <taxon>Actinomycetes</taxon>
        <taxon>Kitasatosporales</taxon>
        <taxon>Streptomycetaceae</taxon>
        <taxon>Streptomyces</taxon>
    </lineage>
</organism>